<proteinExistence type="predicted"/>
<evidence type="ECO:0008006" key="3">
    <source>
        <dbReference type="Google" id="ProtNLM"/>
    </source>
</evidence>
<gene>
    <name evidence="1" type="ORF">LDX53_01295</name>
</gene>
<organism evidence="1 2">
    <name type="scientific">Lactobacillus helsingborgensis</name>
    <dbReference type="NCBI Taxonomy" id="1218494"/>
    <lineage>
        <taxon>Bacteria</taxon>
        <taxon>Bacillati</taxon>
        <taxon>Bacillota</taxon>
        <taxon>Bacilli</taxon>
        <taxon>Lactobacillales</taxon>
        <taxon>Lactobacillaceae</taxon>
        <taxon>Lactobacillus</taxon>
    </lineage>
</organism>
<reference evidence="1" key="1">
    <citation type="submission" date="2021-09" db="EMBL/GenBank/DDBJ databases">
        <title>Lactobacillus species from Apis mellifera, Switzerland.</title>
        <authorList>
            <person name="Pfister J."/>
            <person name="Brown A."/>
            <person name="Neumann P."/>
            <person name="Collaud A."/>
            <person name="Retschnig G."/>
            <person name="Perreten V."/>
        </authorList>
    </citation>
    <scope>NUCLEOTIDE SEQUENCE</scope>
    <source>
        <strain evidence="1">IBH002</strain>
    </source>
</reference>
<dbReference type="AlphaFoldDB" id="A0AA47B4C0"/>
<dbReference type="Proteomes" id="UP001164557">
    <property type="component" value="Chromosome"/>
</dbReference>
<evidence type="ECO:0000313" key="1">
    <source>
        <dbReference type="EMBL" id="UZX29901.1"/>
    </source>
</evidence>
<evidence type="ECO:0000313" key="2">
    <source>
        <dbReference type="Proteomes" id="UP001164557"/>
    </source>
</evidence>
<dbReference type="EMBL" id="CP084389">
    <property type="protein sequence ID" value="UZX29901.1"/>
    <property type="molecule type" value="Genomic_DNA"/>
</dbReference>
<keyword evidence="2" id="KW-1185">Reference proteome</keyword>
<sequence length="192" mass="22118">MVKIGFRKPSLRKSISARTKGRATRAIKKAIIPNYGKRGMGWAHPKRKIYNTIYNKTTFDTRKLFINNSSSENKSTFGTINKQHKMNYQNEANMNSNKNNLHSTAGKPKAQIRYFKIKNQKDIKTNRQLYYLKIVRSCFLWLGTVLAVFGQLKIGIYPLIIWAILKIPTLSFGEPINPKDVKNNVSELNKKP</sequence>
<accession>A0AA47B4C0</accession>
<name>A0AA47B4C0_9LACO</name>
<protein>
    <recommendedName>
        <fullName evidence="3">Gp2 phage-like protein</fullName>
    </recommendedName>
</protein>